<proteinExistence type="predicted"/>
<dbReference type="PANTHER" id="PTHR36924">
    <property type="entry name" value="ANTITOXIN HIGA-1"/>
    <property type="match status" value="1"/>
</dbReference>
<comment type="caution">
    <text evidence="4">The sequence shown here is derived from an EMBL/GenBank/DDBJ whole genome shotgun (WGS) entry which is preliminary data.</text>
</comment>
<dbReference type="PANTHER" id="PTHR36924:SF1">
    <property type="entry name" value="ANTITOXIN HIGA-1"/>
    <property type="match status" value="1"/>
</dbReference>
<dbReference type="Gene3D" id="1.10.260.40">
    <property type="entry name" value="lambda repressor-like DNA-binding domains"/>
    <property type="match status" value="1"/>
</dbReference>
<feature type="region of interest" description="Disordered" evidence="2">
    <location>
        <begin position="92"/>
        <end position="111"/>
    </location>
</feature>
<dbReference type="SMART" id="SM00530">
    <property type="entry name" value="HTH_XRE"/>
    <property type="match status" value="1"/>
</dbReference>
<evidence type="ECO:0000259" key="3">
    <source>
        <dbReference type="SMART" id="SM00530"/>
    </source>
</evidence>
<accession>A0A6B1G335</accession>
<protein>
    <submittedName>
        <fullName evidence="4">HigA family addiction module antidote protein</fullName>
    </submittedName>
</protein>
<dbReference type="EMBL" id="VYDA01000500">
    <property type="protein sequence ID" value="MYH62817.1"/>
    <property type="molecule type" value="Genomic_DNA"/>
</dbReference>
<dbReference type="NCBIfam" id="TIGR02607">
    <property type="entry name" value="antidote_HigA"/>
    <property type="match status" value="1"/>
</dbReference>
<organism evidence="4">
    <name type="scientific">Caldilineaceae bacterium SB0675_bin_29</name>
    <dbReference type="NCBI Taxonomy" id="2605266"/>
    <lineage>
        <taxon>Bacteria</taxon>
        <taxon>Bacillati</taxon>
        <taxon>Chloroflexota</taxon>
        <taxon>Caldilineae</taxon>
        <taxon>Caldilineales</taxon>
        <taxon>Caldilineaceae</taxon>
    </lineage>
</organism>
<evidence type="ECO:0000256" key="2">
    <source>
        <dbReference type="SAM" id="MobiDB-lite"/>
    </source>
</evidence>
<reference evidence="4" key="1">
    <citation type="submission" date="2019-09" db="EMBL/GenBank/DDBJ databases">
        <title>Characterisation of the sponge microbiome using genome-centric metagenomics.</title>
        <authorList>
            <person name="Engelberts J.P."/>
            <person name="Robbins S.J."/>
            <person name="De Goeij J.M."/>
            <person name="Aranda M."/>
            <person name="Bell S.C."/>
            <person name="Webster N.S."/>
        </authorList>
    </citation>
    <scope>NUCLEOTIDE SEQUENCE</scope>
    <source>
        <strain evidence="4">SB0675_bin_29</strain>
    </source>
</reference>
<sequence>MSVTNGMRPIHPGEILEEELEELGISAEALASALAIPGDRVTAFLHRNCGISADTALRLSRYFGTTPQLWLNLQKTFELRVAEIESGSEIVESVRPRETTGAAGPSATSIA</sequence>
<evidence type="ECO:0000313" key="4">
    <source>
        <dbReference type="EMBL" id="MYH62817.1"/>
    </source>
</evidence>
<keyword evidence="1" id="KW-0238">DNA-binding</keyword>
<dbReference type="AlphaFoldDB" id="A0A6B1G335"/>
<dbReference type="InterPro" id="IPR001387">
    <property type="entry name" value="Cro/C1-type_HTH"/>
</dbReference>
<feature type="domain" description="HTH cro/C1-type" evidence="3">
    <location>
        <begin position="15"/>
        <end position="70"/>
    </location>
</feature>
<dbReference type="GO" id="GO:0003677">
    <property type="term" value="F:DNA binding"/>
    <property type="evidence" value="ECO:0007669"/>
    <property type="project" value="UniProtKB-KW"/>
</dbReference>
<dbReference type="InterPro" id="IPR010982">
    <property type="entry name" value="Lambda_DNA-bd_dom_sf"/>
</dbReference>
<dbReference type="InterPro" id="IPR013430">
    <property type="entry name" value="Toxin_antidote_HigA"/>
</dbReference>
<gene>
    <name evidence="4" type="ORF">F4148_14045</name>
</gene>
<name>A0A6B1G335_9CHLR</name>
<dbReference type="SUPFAM" id="SSF47413">
    <property type="entry name" value="lambda repressor-like DNA-binding domains"/>
    <property type="match status" value="1"/>
</dbReference>
<evidence type="ECO:0000256" key="1">
    <source>
        <dbReference type="ARBA" id="ARBA00023125"/>
    </source>
</evidence>